<dbReference type="STRING" id="390241.SAMN04488023_13525"/>
<evidence type="ECO:0000256" key="4">
    <source>
        <dbReference type="SAM" id="SignalP"/>
    </source>
</evidence>
<dbReference type="GO" id="GO:0006368">
    <property type="term" value="P:transcription elongation by RNA polymerase II"/>
    <property type="evidence" value="ECO:0007669"/>
    <property type="project" value="TreeGrafter"/>
</dbReference>
<dbReference type="Gene3D" id="1.25.40.10">
    <property type="entry name" value="Tetratricopeptide repeat domain"/>
    <property type="match status" value="1"/>
</dbReference>
<dbReference type="EMBL" id="FOGG01000035">
    <property type="protein sequence ID" value="SES14414.1"/>
    <property type="molecule type" value="Genomic_DNA"/>
</dbReference>
<dbReference type="GO" id="GO:0006355">
    <property type="term" value="P:regulation of DNA-templated transcription"/>
    <property type="evidence" value="ECO:0007669"/>
    <property type="project" value="InterPro"/>
</dbReference>
<feature type="signal peptide" evidence="4">
    <location>
        <begin position="1"/>
        <end position="19"/>
    </location>
</feature>
<evidence type="ECO:0000256" key="1">
    <source>
        <dbReference type="ARBA" id="ARBA00022737"/>
    </source>
</evidence>
<feature type="repeat" description="TPR" evidence="3">
    <location>
        <begin position="81"/>
        <end position="114"/>
    </location>
</feature>
<dbReference type="PROSITE" id="PS50293">
    <property type="entry name" value="TPR_REGION"/>
    <property type="match status" value="1"/>
</dbReference>
<dbReference type="AlphaFoldDB" id="A0A1H9UZ63"/>
<reference evidence="6" key="1">
    <citation type="submission" date="2016-10" db="EMBL/GenBank/DDBJ databases">
        <authorList>
            <person name="Varghese N."/>
            <person name="Submissions S."/>
        </authorList>
    </citation>
    <scope>NUCLEOTIDE SEQUENCE [LARGE SCALE GENOMIC DNA]</scope>
    <source>
        <strain evidence="6">DSM 18610</strain>
    </source>
</reference>
<dbReference type="InterPro" id="IPR011990">
    <property type="entry name" value="TPR-like_helical_dom_sf"/>
</dbReference>
<dbReference type="OrthoDB" id="793361at2"/>
<proteinExistence type="predicted"/>
<feature type="chain" id="PRO_5011766706" evidence="4">
    <location>
        <begin position="20"/>
        <end position="229"/>
    </location>
</feature>
<dbReference type="PANTHER" id="PTHR14027">
    <property type="entry name" value="RNA POLYMERASE-ASSOCIATED PROTEIN CTR9"/>
    <property type="match status" value="1"/>
</dbReference>
<dbReference type="RefSeq" id="WP_090887924.1">
    <property type="nucleotide sequence ID" value="NZ_FOGG01000035.1"/>
</dbReference>
<dbReference type="SMART" id="SM00028">
    <property type="entry name" value="TPR"/>
    <property type="match status" value="3"/>
</dbReference>
<dbReference type="PROSITE" id="PS50005">
    <property type="entry name" value="TPR"/>
    <property type="match status" value="1"/>
</dbReference>
<evidence type="ECO:0000313" key="5">
    <source>
        <dbReference type="EMBL" id="SES14414.1"/>
    </source>
</evidence>
<accession>A0A1H9UZ63</accession>
<evidence type="ECO:0000256" key="3">
    <source>
        <dbReference type="PROSITE-ProRule" id="PRU00339"/>
    </source>
</evidence>
<name>A0A1H9UZ63_9SPHI</name>
<dbReference type="Proteomes" id="UP000199572">
    <property type="component" value="Unassembled WGS sequence"/>
</dbReference>
<keyword evidence="6" id="KW-1185">Reference proteome</keyword>
<dbReference type="InterPro" id="IPR031101">
    <property type="entry name" value="Ctr9"/>
</dbReference>
<dbReference type="Pfam" id="PF14559">
    <property type="entry name" value="TPR_19"/>
    <property type="match status" value="1"/>
</dbReference>
<keyword evidence="4" id="KW-0732">Signal</keyword>
<keyword evidence="1" id="KW-0677">Repeat</keyword>
<evidence type="ECO:0000313" key="6">
    <source>
        <dbReference type="Proteomes" id="UP000199572"/>
    </source>
</evidence>
<dbReference type="SUPFAM" id="SSF48452">
    <property type="entry name" value="TPR-like"/>
    <property type="match status" value="1"/>
</dbReference>
<protein>
    <submittedName>
        <fullName evidence="5">Tetratricopeptide repeat-containing protein</fullName>
    </submittedName>
</protein>
<dbReference type="InterPro" id="IPR019734">
    <property type="entry name" value="TPR_rpt"/>
</dbReference>
<organism evidence="5 6">
    <name type="scientific">Pedobacter rhizosphaerae</name>
    <dbReference type="NCBI Taxonomy" id="390241"/>
    <lineage>
        <taxon>Bacteria</taxon>
        <taxon>Pseudomonadati</taxon>
        <taxon>Bacteroidota</taxon>
        <taxon>Sphingobacteriia</taxon>
        <taxon>Sphingobacteriales</taxon>
        <taxon>Sphingobacteriaceae</taxon>
        <taxon>Pedobacter</taxon>
    </lineage>
</organism>
<gene>
    <name evidence="5" type="ORF">SAMN04488023_13525</name>
</gene>
<dbReference type="PANTHER" id="PTHR14027:SF2">
    <property type="entry name" value="RNA POLYMERASE-ASSOCIATED PROTEIN CTR9 HOMOLOG"/>
    <property type="match status" value="1"/>
</dbReference>
<keyword evidence="2 3" id="KW-0802">TPR repeat</keyword>
<sequence>MKKLIISLILILIYANTFSQQLNHEDFNPNNKLIGPKGEKLSASPQVDSLCRKAKAYYAKSQYNDGLSLLKKVNAMEENNPLIKAAIAWAYLKIGDFDSAISYFNTALKLNPDDRFAQQNLIMCYSSKRDYKTACSKARAYMRSYDDDPDGYFTFMLVYFNHGHFKSAIENGEKAVERYKSTNDDSIYCAYYWLGKAYYADKDYTHSDEAFQWLKAKGIKVEQKYMVRL</sequence>
<dbReference type="GO" id="GO:0000993">
    <property type="term" value="F:RNA polymerase II complex binding"/>
    <property type="evidence" value="ECO:0007669"/>
    <property type="project" value="TreeGrafter"/>
</dbReference>
<evidence type="ECO:0000256" key="2">
    <source>
        <dbReference type="ARBA" id="ARBA00022803"/>
    </source>
</evidence>